<dbReference type="InterPro" id="IPR003439">
    <property type="entry name" value="ABC_transporter-like_ATP-bd"/>
</dbReference>
<sequence>MIRAIGITKAYGEGPSRYEALRGVDLEIAAGDILSIMGPSGSGKTTLLQTLSGIDRPDKGEIWAGETGLHLLNDNKLSDYRLHHMGFVFQSYHLIPVLSALENVELPLIASGTAAKQAAQLARQALHDVGLSGLEERYPSELSGGQNQRVSIARAIVARPKLLWADEPTGALDTKTAAQLMDLLLQINQEQQITVVIVTHDPKIAQATKRTLHMENGRIVSEDGGDRH</sequence>
<accession>A0A5J5G9V0</accession>
<comment type="similarity">
    <text evidence="1">Belongs to the ABC transporter superfamily.</text>
</comment>
<keyword evidence="7" id="KW-1185">Reference proteome</keyword>
<keyword evidence="4 6" id="KW-0067">ATP-binding</keyword>
<proteinExistence type="inferred from homology"/>
<keyword evidence="3" id="KW-0547">Nucleotide-binding</keyword>
<gene>
    <name evidence="6" type="ORF">F4V43_09590</name>
</gene>
<dbReference type="RefSeq" id="WP_150458026.1">
    <property type="nucleotide sequence ID" value="NZ_VYKK01000012.1"/>
</dbReference>
<reference evidence="6 7" key="1">
    <citation type="submission" date="2019-09" db="EMBL/GenBank/DDBJ databases">
        <title>Bacillus ochoae sp. nov., Paenibacillus whitsoniae sp. nov., Paenibacillus spiritus sp. nov. Isolated from the Mars Exploration Rover during spacecraft assembly.</title>
        <authorList>
            <person name="Seuylemezian A."/>
            <person name="Vaishampayan P."/>
        </authorList>
    </citation>
    <scope>NUCLEOTIDE SEQUENCE [LARGE SCALE GENOMIC DNA]</scope>
    <source>
        <strain evidence="6 7">MER_111</strain>
    </source>
</reference>
<dbReference type="Pfam" id="PF00005">
    <property type="entry name" value="ABC_tran"/>
    <property type="match status" value="1"/>
</dbReference>
<evidence type="ECO:0000256" key="1">
    <source>
        <dbReference type="ARBA" id="ARBA00005417"/>
    </source>
</evidence>
<dbReference type="AlphaFoldDB" id="A0A5J5G9V0"/>
<evidence type="ECO:0000256" key="3">
    <source>
        <dbReference type="ARBA" id="ARBA00022741"/>
    </source>
</evidence>
<dbReference type="CDD" id="cd03255">
    <property type="entry name" value="ABC_MJ0796_LolCDE_FtsE"/>
    <property type="match status" value="1"/>
</dbReference>
<protein>
    <submittedName>
        <fullName evidence="6">ABC transporter ATP-binding protein</fullName>
    </submittedName>
</protein>
<dbReference type="GO" id="GO:0022857">
    <property type="term" value="F:transmembrane transporter activity"/>
    <property type="evidence" value="ECO:0007669"/>
    <property type="project" value="UniProtKB-ARBA"/>
</dbReference>
<name>A0A5J5G9V0_9BACL</name>
<dbReference type="InterPro" id="IPR003593">
    <property type="entry name" value="AAA+_ATPase"/>
</dbReference>
<keyword evidence="2" id="KW-0813">Transport</keyword>
<dbReference type="GO" id="GO:0098796">
    <property type="term" value="C:membrane protein complex"/>
    <property type="evidence" value="ECO:0007669"/>
    <property type="project" value="UniProtKB-ARBA"/>
</dbReference>
<dbReference type="PANTHER" id="PTHR42798">
    <property type="entry name" value="LIPOPROTEIN-RELEASING SYSTEM ATP-BINDING PROTEIN LOLD"/>
    <property type="match status" value="1"/>
</dbReference>
<dbReference type="Gene3D" id="3.40.50.300">
    <property type="entry name" value="P-loop containing nucleotide triphosphate hydrolases"/>
    <property type="match status" value="1"/>
</dbReference>
<feature type="domain" description="ABC transporter" evidence="5">
    <location>
        <begin position="2"/>
        <end position="228"/>
    </location>
</feature>
<dbReference type="InterPro" id="IPR017911">
    <property type="entry name" value="MacB-like_ATP-bd"/>
</dbReference>
<evidence type="ECO:0000256" key="2">
    <source>
        <dbReference type="ARBA" id="ARBA00022448"/>
    </source>
</evidence>
<organism evidence="6 7">
    <name type="scientific">Paenibacillus spiritus</name>
    <dbReference type="NCBI Taxonomy" id="2496557"/>
    <lineage>
        <taxon>Bacteria</taxon>
        <taxon>Bacillati</taxon>
        <taxon>Bacillota</taxon>
        <taxon>Bacilli</taxon>
        <taxon>Bacillales</taxon>
        <taxon>Paenibacillaceae</taxon>
        <taxon>Paenibacillus</taxon>
    </lineage>
</organism>
<dbReference type="PROSITE" id="PS50893">
    <property type="entry name" value="ABC_TRANSPORTER_2"/>
    <property type="match status" value="1"/>
</dbReference>
<evidence type="ECO:0000259" key="5">
    <source>
        <dbReference type="PROSITE" id="PS50893"/>
    </source>
</evidence>
<evidence type="ECO:0000256" key="4">
    <source>
        <dbReference type="ARBA" id="ARBA00022840"/>
    </source>
</evidence>
<comment type="caution">
    <text evidence="6">The sequence shown here is derived from an EMBL/GenBank/DDBJ whole genome shotgun (WGS) entry which is preliminary data.</text>
</comment>
<dbReference type="EMBL" id="VYKK01000012">
    <property type="protein sequence ID" value="KAA9004875.1"/>
    <property type="molecule type" value="Genomic_DNA"/>
</dbReference>
<dbReference type="SMART" id="SM00382">
    <property type="entry name" value="AAA"/>
    <property type="match status" value="1"/>
</dbReference>
<dbReference type="GO" id="GO:0016887">
    <property type="term" value="F:ATP hydrolysis activity"/>
    <property type="evidence" value="ECO:0007669"/>
    <property type="project" value="InterPro"/>
</dbReference>
<dbReference type="SUPFAM" id="SSF52540">
    <property type="entry name" value="P-loop containing nucleoside triphosphate hydrolases"/>
    <property type="match status" value="1"/>
</dbReference>
<dbReference type="GO" id="GO:0005524">
    <property type="term" value="F:ATP binding"/>
    <property type="evidence" value="ECO:0007669"/>
    <property type="project" value="UniProtKB-KW"/>
</dbReference>
<dbReference type="FunFam" id="3.40.50.300:FF:000032">
    <property type="entry name" value="Export ABC transporter ATP-binding protein"/>
    <property type="match status" value="1"/>
</dbReference>
<dbReference type="InterPro" id="IPR027417">
    <property type="entry name" value="P-loop_NTPase"/>
</dbReference>
<evidence type="ECO:0000313" key="6">
    <source>
        <dbReference type="EMBL" id="KAA9004875.1"/>
    </source>
</evidence>
<dbReference type="OrthoDB" id="9791546at2"/>
<dbReference type="Proteomes" id="UP000367750">
    <property type="component" value="Unassembled WGS sequence"/>
</dbReference>
<dbReference type="PANTHER" id="PTHR42798:SF2">
    <property type="entry name" value="ABC TRANSPORTER ATP-BINDING PROTEIN MG467-RELATED"/>
    <property type="match status" value="1"/>
</dbReference>
<evidence type="ECO:0000313" key="7">
    <source>
        <dbReference type="Proteomes" id="UP000367750"/>
    </source>
</evidence>